<evidence type="ECO:0000256" key="1">
    <source>
        <dbReference type="SAM" id="MobiDB-lite"/>
    </source>
</evidence>
<keyword evidence="2" id="KW-0472">Membrane</keyword>
<evidence type="ECO:0000313" key="3">
    <source>
        <dbReference type="EMBL" id="KKA19168.1"/>
    </source>
</evidence>
<dbReference type="Proteomes" id="UP000053958">
    <property type="component" value="Unassembled WGS sequence"/>
</dbReference>
<gene>
    <name evidence="3" type="ORF">T310_6867</name>
</gene>
<dbReference type="GeneID" id="25319149"/>
<dbReference type="EMBL" id="LASV01000376">
    <property type="protein sequence ID" value="KKA19168.1"/>
    <property type="molecule type" value="Genomic_DNA"/>
</dbReference>
<feature type="region of interest" description="Disordered" evidence="1">
    <location>
        <begin position="73"/>
        <end position="93"/>
    </location>
</feature>
<name>A0A0F4YNG0_RASE3</name>
<keyword evidence="2" id="KW-1133">Transmembrane helix</keyword>
<keyword evidence="2" id="KW-0812">Transmembrane</keyword>
<organism evidence="3 4">
    <name type="scientific">Rasamsonia emersonii (strain ATCC 16479 / CBS 393.64 / IMI 116815)</name>
    <dbReference type="NCBI Taxonomy" id="1408163"/>
    <lineage>
        <taxon>Eukaryota</taxon>
        <taxon>Fungi</taxon>
        <taxon>Dikarya</taxon>
        <taxon>Ascomycota</taxon>
        <taxon>Pezizomycotina</taxon>
        <taxon>Eurotiomycetes</taxon>
        <taxon>Eurotiomycetidae</taxon>
        <taxon>Eurotiales</taxon>
        <taxon>Trichocomaceae</taxon>
        <taxon>Rasamsonia</taxon>
    </lineage>
</organism>
<proteinExistence type="predicted"/>
<dbReference type="AlphaFoldDB" id="A0A0F4YNG0"/>
<evidence type="ECO:0000313" key="4">
    <source>
        <dbReference type="Proteomes" id="UP000053958"/>
    </source>
</evidence>
<keyword evidence="4" id="KW-1185">Reference proteome</keyword>
<protein>
    <submittedName>
        <fullName evidence="3">Uncharacterized protein</fullName>
    </submittedName>
</protein>
<dbReference type="RefSeq" id="XP_013325780.1">
    <property type="nucleotide sequence ID" value="XM_013470326.1"/>
</dbReference>
<feature type="non-terminal residue" evidence="3">
    <location>
        <position position="1"/>
    </location>
</feature>
<sequence length="93" mass="10178">ASSVCSDICAAGSVLLCSVCFPHVFHRILLVVFWIVGCLISAVKRLDLLLDERPAGSILFDSGRTVKSLGIGATQDKRKEPRRKNAQINRKLV</sequence>
<evidence type="ECO:0000256" key="2">
    <source>
        <dbReference type="SAM" id="Phobius"/>
    </source>
</evidence>
<reference evidence="3 4" key="1">
    <citation type="submission" date="2015-04" db="EMBL/GenBank/DDBJ databases">
        <authorList>
            <person name="Heijne W.H."/>
            <person name="Fedorova N.D."/>
            <person name="Nierman W.C."/>
            <person name="Vollebregt A.W."/>
            <person name="Zhao Z."/>
            <person name="Wu L."/>
            <person name="Kumar M."/>
            <person name="Stam H."/>
            <person name="van den Berg M.A."/>
            <person name="Pel H.J."/>
        </authorList>
    </citation>
    <scope>NUCLEOTIDE SEQUENCE [LARGE SCALE GENOMIC DNA]</scope>
    <source>
        <strain evidence="3 4">CBS 393.64</strain>
    </source>
</reference>
<comment type="caution">
    <text evidence="3">The sequence shown here is derived from an EMBL/GenBank/DDBJ whole genome shotgun (WGS) entry which is preliminary data.</text>
</comment>
<accession>A0A0F4YNG0</accession>
<feature type="transmembrane region" description="Helical" evidence="2">
    <location>
        <begin position="24"/>
        <end position="43"/>
    </location>
</feature>